<dbReference type="InterPro" id="IPR001304">
    <property type="entry name" value="C-type_lectin-like"/>
</dbReference>
<dbReference type="InterPro" id="IPR016186">
    <property type="entry name" value="C-type_lectin-like/link_sf"/>
</dbReference>
<dbReference type="Pfam" id="PF00059">
    <property type="entry name" value="Lectin_C"/>
    <property type="match status" value="1"/>
</dbReference>
<feature type="domain" description="C-type lectin" evidence="2">
    <location>
        <begin position="43"/>
        <end position="162"/>
    </location>
</feature>
<dbReference type="SUPFAM" id="SSF56436">
    <property type="entry name" value="C-type lectin-like"/>
    <property type="match status" value="1"/>
</dbReference>
<feature type="chain" id="PRO_5008363376" description="C-type lectin domain-containing protein" evidence="1">
    <location>
        <begin position="25"/>
        <end position="165"/>
    </location>
</feature>
<feature type="non-terminal residue" evidence="3">
    <location>
        <position position="1"/>
    </location>
</feature>
<dbReference type="AlphaFoldDB" id="A0A1A7XR87"/>
<evidence type="ECO:0000259" key="2">
    <source>
        <dbReference type="PROSITE" id="PS50041"/>
    </source>
</evidence>
<dbReference type="PROSITE" id="PS50041">
    <property type="entry name" value="C_TYPE_LECTIN_2"/>
    <property type="match status" value="1"/>
</dbReference>
<reference evidence="3" key="1">
    <citation type="submission" date="2016-05" db="EMBL/GenBank/DDBJ databases">
        <authorList>
            <person name="Lavstsen T."/>
            <person name="Jespersen J.S."/>
        </authorList>
    </citation>
    <scope>NUCLEOTIDE SEQUENCE</scope>
    <source>
        <tissue evidence="3">Brain</tissue>
    </source>
</reference>
<evidence type="ECO:0000256" key="1">
    <source>
        <dbReference type="SAM" id="SignalP"/>
    </source>
</evidence>
<dbReference type="InterPro" id="IPR050111">
    <property type="entry name" value="C-type_lectin/snaclec_domain"/>
</dbReference>
<name>A0A1A7XR87_9TELE</name>
<dbReference type="CDD" id="cd00037">
    <property type="entry name" value="CLECT"/>
    <property type="match status" value="1"/>
</dbReference>
<dbReference type="PANTHER" id="PTHR22803">
    <property type="entry name" value="MANNOSE, PHOSPHOLIPASE, LECTIN RECEPTOR RELATED"/>
    <property type="match status" value="1"/>
</dbReference>
<accession>A0A1A7XR87</accession>
<protein>
    <recommendedName>
        <fullName evidence="2">C-type lectin domain-containing protein</fullName>
    </recommendedName>
</protein>
<feature type="signal peptide" evidence="1">
    <location>
        <begin position="1"/>
        <end position="24"/>
    </location>
</feature>
<dbReference type="Gene3D" id="3.10.100.10">
    <property type="entry name" value="Mannose-Binding Protein A, subunit A"/>
    <property type="match status" value="1"/>
</dbReference>
<dbReference type="InterPro" id="IPR016187">
    <property type="entry name" value="CTDL_fold"/>
</dbReference>
<sequence length="165" mass="18051">EMASGLPLALLLCLSSGLWTGTDAGCRIRAADADDCPPGWSWFEGRCFVYVKDTLDWAAAERYCLSVGGNLVSFHSTAEYNFIRDLIFKKSGAHTLCWAGGNDAAKDGVWMWSDGSKFDFTAWHAGEPNNNGGSESCMDINLRGQDFVNDELCTPNLPFVCAKYV</sequence>
<proteinExistence type="predicted"/>
<dbReference type="SMART" id="SM00034">
    <property type="entry name" value="CLECT"/>
    <property type="match status" value="1"/>
</dbReference>
<evidence type="ECO:0000313" key="3">
    <source>
        <dbReference type="EMBL" id="SBP20622.1"/>
    </source>
</evidence>
<dbReference type="PRINTS" id="PR01504">
    <property type="entry name" value="PNCREATITSAP"/>
</dbReference>
<keyword evidence="1" id="KW-0732">Signal</keyword>
<reference evidence="3" key="2">
    <citation type="submission" date="2016-06" db="EMBL/GenBank/DDBJ databases">
        <title>The genome of a short-lived fish provides insights into sex chromosome evolution and the genetic control of aging.</title>
        <authorList>
            <person name="Reichwald K."/>
            <person name="Felder M."/>
            <person name="Petzold A."/>
            <person name="Koch P."/>
            <person name="Groth M."/>
            <person name="Platzer M."/>
        </authorList>
    </citation>
    <scope>NUCLEOTIDE SEQUENCE</scope>
    <source>
        <tissue evidence="3">Brain</tissue>
    </source>
</reference>
<organism evidence="3">
    <name type="scientific">Iconisemion striatum</name>
    <dbReference type="NCBI Taxonomy" id="60296"/>
    <lineage>
        <taxon>Eukaryota</taxon>
        <taxon>Metazoa</taxon>
        <taxon>Chordata</taxon>
        <taxon>Craniata</taxon>
        <taxon>Vertebrata</taxon>
        <taxon>Euteleostomi</taxon>
        <taxon>Actinopterygii</taxon>
        <taxon>Neopterygii</taxon>
        <taxon>Teleostei</taxon>
        <taxon>Neoteleostei</taxon>
        <taxon>Acanthomorphata</taxon>
        <taxon>Ovalentaria</taxon>
        <taxon>Atherinomorphae</taxon>
        <taxon>Cyprinodontiformes</taxon>
        <taxon>Nothobranchiidae</taxon>
        <taxon>Iconisemion</taxon>
    </lineage>
</organism>
<dbReference type="EMBL" id="HADW01019222">
    <property type="protein sequence ID" value="SBP20622.1"/>
    <property type="molecule type" value="Transcribed_RNA"/>
</dbReference>
<gene>
    <name evidence="3" type="primary">Nfu_g_1_005013</name>
</gene>